<evidence type="ECO:0000313" key="1">
    <source>
        <dbReference type="EMBL" id="KAJ9060148.1"/>
    </source>
</evidence>
<dbReference type="Proteomes" id="UP001165960">
    <property type="component" value="Unassembled WGS sequence"/>
</dbReference>
<dbReference type="EMBL" id="QTSX02005247">
    <property type="protein sequence ID" value="KAJ9060148.1"/>
    <property type="molecule type" value="Genomic_DNA"/>
</dbReference>
<organism evidence="1 2">
    <name type="scientific">Entomophthora muscae</name>
    <dbReference type="NCBI Taxonomy" id="34485"/>
    <lineage>
        <taxon>Eukaryota</taxon>
        <taxon>Fungi</taxon>
        <taxon>Fungi incertae sedis</taxon>
        <taxon>Zoopagomycota</taxon>
        <taxon>Entomophthoromycotina</taxon>
        <taxon>Entomophthoromycetes</taxon>
        <taxon>Entomophthorales</taxon>
        <taxon>Entomophthoraceae</taxon>
        <taxon>Entomophthora</taxon>
    </lineage>
</organism>
<protein>
    <submittedName>
        <fullName evidence="1">Uncharacterized protein</fullName>
    </submittedName>
</protein>
<proteinExistence type="predicted"/>
<accession>A0ACC2SCX5</accession>
<comment type="caution">
    <text evidence="1">The sequence shown here is derived from an EMBL/GenBank/DDBJ whole genome shotgun (WGS) entry which is preliminary data.</text>
</comment>
<keyword evidence="2" id="KW-1185">Reference proteome</keyword>
<gene>
    <name evidence="1" type="ORF">DSO57_1034020</name>
</gene>
<evidence type="ECO:0000313" key="2">
    <source>
        <dbReference type="Proteomes" id="UP001165960"/>
    </source>
</evidence>
<reference evidence="1" key="1">
    <citation type="submission" date="2022-04" db="EMBL/GenBank/DDBJ databases">
        <title>Genome of the entomopathogenic fungus Entomophthora muscae.</title>
        <authorList>
            <person name="Elya C."/>
            <person name="Lovett B.R."/>
            <person name="Lee E."/>
            <person name="Macias A.M."/>
            <person name="Hajek A.E."/>
            <person name="De Bivort B.L."/>
            <person name="Kasson M.T."/>
            <person name="De Fine Licht H.H."/>
            <person name="Stajich J.E."/>
        </authorList>
    </citation>
    <scope>NUCLEOTIDE SEQUENCE</scope>
    <source>
        <strain evidence="1">Berkeley</strain>
    </source>
</reference>
<name>A0ACC2SCX5_9FUNG</name>
<sequence>MSEVQILNIINSGDIASLLDLIGEDRSIDLNATYPWDAANTCTPFKSTQALPNQSSTLVIPSEQYQCTPINLATLNGNKSIVRILLQNGADPNTEDSRKRNALICALYGIDTLKMKTDTFAYLSITLPEYLDLIRILIPHMVIATMNRPLESLRGTSMLCFACYLGKLEAVKLLLASEHTAVNAADCKGATALMYAVREGHFNIIRELVKNKAKPELTNQEGFSAIQYARNSPSITQELERALSLERLSGMDLTQFSSPIADFKSKLDDALAELPLASEPESQELNKSEPIIDDSHQKFLTQVQRGEIKGVQQQIIEYICYPRQQKASLINFHDRVTGLTPMHKAVCNGNDASLSIIESLFLAGSDLNSASWSGRTPLHHLCILASQSNLPKDANVQPSTGNLYSVLASRMVDLGALLNVTDKKGKTPLHYAVKGEESVLPLVSILLSKGADPLIFDMSKRTSIDSAENPAILNALKDFIRVATPEPEAPLPSSNRRRVEASVDFDKVSSKVSAEPLFEVKRESSSGTLSALNETVQYFLDQYRIFDSAVALECLPSIRDIRSLVSSRVIAGGVRHEFNLAGSQEIASFVDLLVAASFRIENAFQQHALLSEKQEAVVEDIHARYWALTQKKDSMVASWRQGADTLPQTKQDLRSLATRLSDFKSECSFLVKSLTNKRLAFLGEFQRQMAAQKCNVQDNIAALTNLVAEEVLDYHSISALDRRASSESGTSDSSRESADPDGLENQIRTLTSISRSTQAEINRIKAKLSELRDQKDILFTEFATQFSASPSQPKPDALTIPISDLAIQAEMLTSQHERLLGLLERHIDQNERQTAEISELRCAMYKQTPGDECNGNVSPSTEPRAIPNRSTTFGGARQQLGEVYPPSYKLIDMMMQIQAIDLALFSLNTWIPYRLEQIRTITSVLDTTLEKLASKLEEIGSDVTWTEQFTVQLRQTIANRESNLNETVRSREAWLVRARLAIAEAKAVGEKGLSSHSLKHWQWDYEGAFQDCQVANLEESCLVLASDLDSHHAHLNATEAKTTNFLAQLRFQDQYLRTKLHSADPTKPGAFHELQQLEAYLDKIKTRDINVHPSRGTHRRSSSLFSTPDLMPSSPTNSIGSSLESGYDSIMTFRRRKLSEDTSFADARTNVPRTCIASSELVARRTSDDPYYGRGSLFKTSIPEENRCSPPSLRRSTSTLGLKMGSRTRPLSNHSVTSVQSSPQFDTLRNVSSLSNFHQSRSSRNTSRIPALARISTLASQSVTSLTLPSKSSRVPRPDARTAFTPHRTLRRITSDLHPGAKCFSLPDPATSTSTTPEPSSSDRLVSLLASARREVEVLERLVPAGILASDASDLDVRRYALLTKKRDQIRQLNLALQKLGRSAGGPLLSNNIPHSRVFERRSSTRAI</sequence>